<dbReference type="EMBL" id="JAROCC010000001">
    <property type="protein sequence ID" value="MDN4605904.1"/>
    <property type="molecule type" value="Genomic_DNA"/>
</dbReference>
<dbReference type="RefSeq" id="WP_301241395.1">
    <property type="nucleotide sequence ID" value="NZ_JAROCC010000001.1"/>
</dbReference>
<accession>A0ABT8JL71</accession>
<comment type="caution">
    <text evidence="1">The sequence shown here is derived from an EMBL/GenBank/DDBJ whole genome shotgun (WGS) entry which is preliminary data.</text>
</comment>
<sequence>MQDKIKALLFDFTEDNLNVHQASKADIISGRNILKDGIQIINGEFSDTPFVQIIEIDSFVPDKVENVQMSNILGIDESELCVYSIYSRTFKESRSFTRGELSSGYPGDFTILTNKAMFEKANPIFEIRFKKNEKWSSWQAIAGKFIVAQNYKFGPGGIAEVYSSMSEKVIETFSHDFQIRYSGSGVSEFGMVNSLHRIIKDPIHSDIRKIIDPFTFQILFDSQLIQELSSEKSIEAWRKFEERYC</sequence>
<dbReference type="Proteomes" id="UP001175097">
    <property type="component" value="Unassembled WGS sequence"/>
</dbReference>
<organism evidence="1 2">
    <name type="scientific">Sporosarcina highlanderae</name>
    <dbReference type="NCBI Taxonomy" id="3035916"/>
    <lineage>
        <taxon>Bacteria</taxon>
        <taxon>Bacillati</taxon>
        <taxon>Bacillota</taxon>
        <taxon>Bacilli</taxon>
        <taxon>Bacillales</taxon>
        <taxon>Caryophanaceae</taxon>
        <taxon>Sporosarcina</taxon>
    </lineage>
</organism>
<evidence type="ECO:0000313" key="2">
    <source>
        <dbReference type="Proteomes" id="UP001175097"/>
    </source>
</evidence>
<gene>
    <name evidence="1" type="ORF">P5G49_00245</name>
</gene>
<protein>
    <submittedName>
        <fullName evidence="1">Uncharacterized protein</fullName>
    </submittedName>
</protein>
<keyword evidence="2" id="KW-1185">Reference proteome</keyword>
<name>A0ABT8JL71_9BACL</name>
<evidence type="ECO:0000313" key="1">
    <source>
        <dbReference type="EMBL" id="MDN4605904.1"/>
    </source>
</evidence>
<reference evidence="1" key="1">
    <citation type="submission" date="2023-03" db="EMBL/GenBank/DDBJ databases">
        <title>MT1 and MT2 Draft Genomes of Novel Species.</title>
        <authorList>
            <person name="Venkateswaran K."/>
        </authorList>
    </citation>
    <scope>NUCLEOTIDE SEQUENCE</scope>
    <source>
        <strain evidence="1">F6_3S_P_2</strain>
    </source>
</reference>
<proteinExistence type="predicted"/>